<evidence type="ECO:0000313" key="2">
    <source>
        <dbReference type="Proteomes" id="UP001592582"/>
    </source>
</evidence>
<evidence type="ECO:0000313" key="1">
    <source>
        <dbReference type="EMBL" id="MFC1410408.1"/>
    </source>
</evidence>
<reference evidence="1 2" key="1">
    <citation type="submission" date="2024-09" db="EMBL/GenBank/DDBJ databases">
        <authorList>
            <person name="Lee S.D."/>
        </authorList>
    </citation>
    <scope>NUCLEOTIDE SEQUENCE [LARGE SCALE GENOMIC DNA]</scope>
    <source>
        <strain evidence="1 2">N1-1</strain>
    </source>
</reference>
<dbReference type="Proteomes" id="UP001592582">
    <property type="component" value="Unassembled WGS sequence"/>
</dbReference>
<organism evidence="1 2">
    <name type="scientific">Streptacidiphilus alkalitolerans</name>
    <dbReference type="NCBI Taxonomy" id="3342712"/>
    <lineage>
        <taxon>Bacteria</taxon>
        <taxon>Bacillati</taxon>
        <taxon>Actinomycetota</taxon>
        <taxon>Actinomycetes</taxon>
        <taxon>Kitasatosporales</taxon>
        <taxon>Streptomycetaceae</taxon>
        <taxon>Streptacidiphilus</taxon>
    </lineage>
</organism>
<name>A0ABV6V9Q0_9ACTN</name>
<keyword evidence="2" id="KW-1185">Reference proteome</keyword>
<dbReference type="EMBL" id="JBHEZX010000005">
    <property type="protein sequence ID" value="MFC1410408.1"/>
    <property type="molecule type" value="Genomic_DNA"/>
</dbReference>
<comment type="caution">
    <text evidence="1">The sequence shown here is derived from an EMBL/GenBank/DDBJ whole genome shotgun (WGS) entry which is preliminary data.</text>
</comment>
<gene>
    <name evidence="1" type="ORF">ACEZDG_14150</name>
</gene>
<proteinExistence type="predicted"/>
<protein>
    <submittedName>
        <fullName evidence="1">HK97 gp10 family phage protein</fullName>
    </submittedName>
</protein>
<accession>A0ABV6V9Q0</accession>
<dbReference type="RefSeq" id="WP_380507996.1">
    <property type="nucleotide sequence ID" value="NZ_JBHEZX010000005.1"/>
</dbReference>
<sequence length="151" mass="16157">MIDQVALQQLLRGPHGPVVRLVNTQSRAVANAARRIAPAKSGRLRSTIGSNVTVEGTRVIGRIGSPLEYALYRHEGTGIYGPKGTPIVPVSAKFLRFPSSGTFGPLNHGQVKASGAGTIVYARSVRGVPRMPFLVYALEATVPYPIRINPM</sequence>